<evidence type="ECO:0000313" key="8">
    <source>
        <dbReference type="RefSeq" id="XP_022749682.1"/>
    </source>
</evidence>
<dbReference type="RefSeq" id="XP_022749683.1">
    <property type="nucleotide sequence ID" value="XM_022893948.1"/>
</dbReference>
<evidence type="ECO:0000256" key="1">
    <source>
        <dbReference type="ARBA" id="ARBA00004141"/>
    </source>
</evidence>
<evidence type="ECO:0000313" key="10">
    <source>
        <dbReference type="RefSeq" id="XP_022749685.1"/>
    </source>
</evidence>
<evidence type="ECO:0000313" key="7">
    <source>
        <dbReference type="RefSeq" id="XP_022749681.1"/>
    </source>
</evidence>
<evidence type="ECO:0000256" key="3">
    <source>
        <dbReference type="ARBA" id="ARBA00022989"/>
    </source>
</evidence>
<keyword evidence="4 5" id="KW-0472">Membrane</keyword>
<dbReference type="RefSeq" id="XP_022749686.1">
    <property type="nucleotide sequence ID" value="XM_022893951.1"/>
</dbReference>
<dbReference type="KEGG" id="dzi:111299047"/>
<dbReference type="PANTHER" id="PTHR48022:SF2">
    <property type="entry name" value="PLASTIDIC GLUCOSE TRANSPORTER 4"/>
    <property type="match status" value="1"/>
</dbReference>
<evidence type="ECO:0000256" key="4">
    <source>
        <dbReference type="ARBA" id="ARBA00023136"/>
    </source>
</evidence>
<dbReference type="GO" id="GO:0005351">
    <property type="term" value="F:carbohydrate:proton symporter activity"/>
    <property type="evidence" value="ECO:0007669"/>
    <property type="project" value="TreeGrafter"/>
</dbReference>
<evidence type="ECO:0000256" key="2">
    <source>
        <dbReference type="ARBA" id="ARBA00022692"/>
    </source>
</evidence>
<feature type="transmembrane region" description="Helical" evidence="5">
    <location>
        <begin position="185"/>
        <end position="207"/>
    </location>
</feature>
<proteinExistence type="predicted"/>
<evidence type="ECO:0000313" key="11">
    <source>
        <dbReference type="RefSeq" id="XP_022749686.1"/>
    </source>
</evidence>
<gene>
    <name evidence="7 8 9 10 11 12 13 14 15 16 17" type="primary">LOC111299047</name>
</gene>
<evidence type="ECO:0000313" key="16">
    <source>
        <dbReference type="RefSeq" id="XP_022749692.1"/>
    </source>
</evidence>
<evidence type="ECO:0000313" key="14">
    <source>
        <dbReference type="RefSeq" id="XP_022749689.1"/>
    </source>
</evidence>
<dbReference type="InterPro" id="IPR005828">
    <property type="entry name" value="MFS_sugar_transport-like"/>
</dbReference>
<dbReference type="Proteomes" id="UP000515121">
    <property type="component" value="Unplaced"/>
</dbReference>
<dbReference type="InterPro" id="IPR050360">
    <property type="entry name" value="MFS_Sugar_Transporters"/>
</dbReference>
<dbReference type="PANTHER" id="PTHR48022">
    <property type="entry name" value="PLASTIDIC GLUCOSE TRANSPORTER 4"/>
    <property type="match status" value="1"/>
</dbReference>
<evidence type="ECO:0000313" key="13">
    <source>
        <dbReference type="RefSeq" id="XP_022749688.1"/>
    </source>
</evidence>
<dbReference type="RefSeq" id="XP_022749693.1">
    <property type="nucleotide sequence ID" value="XM_022893958.1"/>
</dbReference>
<evidence type="ECO:0000313" key="9">
    <source>
        <dbReference type="RefSeq" id="XP_022749683.1"/>
    </source>
</evidence>
<dbReference type="Gene3D" id="1.20.1250.20">
    <property type="entry name" value="MFS general substrate transporter like domains"/>
    <property type="match status" value="1"/>
</dbReference>
<dbReference type="RefSeq" id="XP_022749687.1">
    <property type="nucleotide sequence ID" value="XM_022893952.1"/>
</dbReference>
<comment type="subcellular location">
    <subcellularLocation>
        <location evidence="1">Membrane</location>
        <topology evidence="1">Multi-pass membrane protein</topology>
    </subcellularLocation>
</comment>
<dbReference type="RefSeq" id="XP_022749681.1">
    <property type="nucleotide sequence ID" value="XM_022893946.1"/>
</dbReference>
<dbReference type="GO" id="GO:0016020">
    <property type="term" value="C:membrane"/>
    <property type="evidence" value="ECO:0007669"/>
    <property type="project" value="UniProtKB-SubCell"/>
</dbReference>
<dbReference type="GeneID" id="111299047"/>
<evidence type="ECO:0000313" key="6">
    <source>
        <dbReference type="Proteomes" id="UP000515121"/>
    </source>
</evidence>
<name>A0A6P5ZBC8_DURZI</name>
<evidence type="ECO:0000256" key="5">
    <source>
        <dbReference type="SAM" id="Phobius"/>
    </source>
</evidence>
<evidence type="ECO:0000313" key="17">
    <source>
        <dbReference type="RefSeq" id="XP_022749693.1"/>
    </source>
</evidence>
<dbReference type="OrthoDB" id="191080at2759"/>
<sequence length="235" mass="26375">MQNFLFSFLANMKKAFVFAMAIPTTVAVNGGLKMGSVSQAYLESKIVKETRSLVSELFRQFYNLGWVSKIGGSIAMKVHDSCIPKPQELNLMSPSADKLKEEVRLMTTLEEEMEHKDKVRMVKLRALGNIPLIVLRPRLSRLIIGCLLISPTEIRGALGSINQLFICIGILAALMAGLPLAGNWLWWRTMFGIAVVPSILLALGMALSPESPWWLFQVSYWTTQSFYFAFLFISH</sequence>
<keyword evidence="3 5" id="KW-1133">Transmembrane helix</keyword>
<dbReference type="InterPro" id="IPR036259">
    <property type="entry name" value="MFS_trans_sf"/>
</dbReference>
<dbReference type="Pfam" id="PF00083">
    <property type="entry name" value="Sugar_tr"/>
    <property type="match status" value="1"/>
</dbReference>
<reference evidence="7 8" key="1">
    <citation type="submission" date="2025-04" db="UniProtKB">
        <authorList>
            <consortium name="RefSeq"/>
        </authorList>
    </citation>
    <scope>IDENTIFICATION</scope>
    <source>
        <tissue evidence="7 8">Fruit stalk</tissue>
    </source>
</reference>
<feature type="transmembrane region" description="Helical" evidence="5">
    <location>
        <begin position="156"/>
        <end position="178"/>
    </location>
</feature>
<dbReference type="SUPFAM" id="SSF103473">
    <property type="entry name" value="MFS general substrate transporter"/>
    <property type="match status" value="1"/>
</dbReference>
<dbReference type="RefSeq" id="XP_022749682.1">
    <property type="nucleotide sequence ID" value="XM_022893947.1"/>
</dbReference>
<dbReference type="RefSeq" id="XP_022749691.1">
    <property type="nucleotide sequence ID" value="XM_022893956.1"/>
</dbReference>
<keyword evidence="6" id="KW-1185">Reference proteome</keyword>
<dbReference type="RefSeq" id="XP_022749689.1">
    <property type="nucleotide sequence ID" value="XM_022893954.1"/>
</dbReference>
<dbReference type="AlphaFoldDB" id="A0A6P5ZBC8"/>
<protein>
    <submittedName>
        <fullName evidence="7 8">Uncharacterized protein LOC111299047 isoform X1</fullName>
    </submittedName>
</protein>
<dbReference type="RefSeq" id="XP_022749688.1">
    <property type="nucleotide sequence ID" value="XM_022893953.1"/>
</dbReference>
<dbReference type="RefSeq" id="XP_022749685.1">
    <property type="nucleotide sequence ID" value="XM_022893950.1"/>
</dbReference>
<evidence type="ECO:0000313" key="12">
    <source>
        <dbReference type="RefSeq" id="XP_022749687.1"/>
    </source>
</evidence>
<feature type="transmembrane region" description="Helical" evidence="5">
    <location>
        <begin position="213"/>
        <end position="233"/>
    </location>
</feature>
<organism evidence="6 11">
    <name type="scientific">Durio zibethinus</name>
    <name type="common">Durian</name>
    <dbReference type="NCBI Taxonomy" id="66656"/>
    <lineage>
        <taxon>Eukaryota</taxon>
        <taxon>Viridiplantae</taxon>
        <taxon>Streptophyta</taxon>
        <taxon>Embryophyta</taxon>
        <taxon>Tracheophyta</taxon>
        <taxon>Spermatophyta</taxon>
        <taxon>Magnoliopsida</taxon>
        <taxon>eudicotyledons</taxon>
        <taxon>Gunneridae</taxon>
        <taxon>Pentapetalae</taxon>
        <taxon>rosids</taxon>
        <taxon>malvids</taxon>
        <taxon>Malvales</taxon>
        <taxon>Malvaceae</taxon>
        <taxon>Helicteroideae</taxon>
        <taxon>Durio</taxon>
    </lineage>
</organism>
<dbReference type="RefSeq" id="XP_022749692.1">
    <property type="nucleotide sequence ID" value="XM_022893957.1"/>
</dbReference>
<accession>A0A6P5ZBC8</accession>
<evidence type="ECO:0000313" key="15">
    <source>
        <dbReference type="RefSeq" id="XP_022749691.1"/>
    </source>
</evidence>
<keyword evidence="2 5" id="KW-0812">Transmembrane</keyword>